<accession>A0A0C1BXS7</accession>
<reference evidence="1 2" key="1">
    <citation type="journal article" date="2014" name="Mol. Biol. Evol.">
        <title>Massive expansion of Ubiquitination-related gene families within the Chlamydiae.</title>
        <authorList>
            <person name="Domman D."/>
            <person name="Collingro A."/>
            <person name="Lagkouvardos I."/>
            <person name="Gehre L."/>
            <person name="Weinmaier T."/>
            <person name="Rattei T."/>
            <person name="Subtil A."/>
            <person name="Horn M."/>
        </authorList>
    </citation>
    <scope>NUCLEOTIDE SEQUENCE [LARGE SCALE GENOMIC DNA]</scope>
    <source>
        <strain evidence="1 2">OEW1</strain>
    </source>
</reference>
<proteinExistence type="predicted"/>
<dbReference type="Gene3D" id="3.40.50.1820">
    <property type="entry name" value="alpha/beta hydrolase"/>
    <property type="match status" value="1"/>
</dbReference>
<dbReference type="InterPro" id="IPR029058">
    <property type="entry name" value="AB_hydrolase_fold"/>
</dbReference>
<dbReference type="PATRIC" id="fig|83552.4.peg.2595"/>
<dbReference type="AlphaFoldDB" id="A0A0C1BXS7"/>
<dbReference type="Proteomes" id="UP000031307">
    <property type="component" value="Unassembled WGS sequence"/>
</dbReference>
<gene>
    <name evidence="1" type="primary">bem46</name>
    <name evidence="1" type="ORF">DB43_AM00260</name>
</gene>
<protein>
    <submittedName>
        <fullName evidence="1">Protein bem46</fullName>
    </submittedName>
</protein>
<name>A0A0C1BXS7_9BACT</name>
<evidence type="ECO:0000313" key="1">
    <source>
        <dbReference type="EMBL" id="KIA76311.1"/>
    </source>
</evidence>
<dbReference type="SUPFAM" id="SSF53474">
    <property type="entry name" value="alpha/beta-Hydrolases"/>
    <property type="match status" value="1"/>
</dbReference>
<comment type="caution">
    <text evidence="1">The sequence shown here is derived from an EMBL/GenBank/DDBJ whole genome shotgun (WGS) entry which is preliminary data.</text>
</comment>
<dbReference type="PANTHER" id="PTHR12277">
    <property type="entry name" value="ALPHA/BETA HYDROLASE DOMAIN-CONTAINING PROTEIN"/>
    <property type="match status" value="1"/>
</dbReference>
<evidence type="ECO:0000313" key="2">
    <source>
        <dbReference type="Proteomes" id="UP000031307"/>
    </source>
</evidence>
<sequence>MEYSESGFQIKDIMTRIDKLGEPEFRAPHYPPQKKRNKLTKISFCLFSAAMFPLLLAKSAMQKMTGRIIVPSQHRLKRLYLDQKRNKFLNEKMDPQYPMKRITIQAADKVKLDTAAILHPEESRKAPKEQKWLVFFNGNNFAYERYLTVHQKLSKELGINVYSGNYRGVGHSEKSPTRANDLVLDGEAMVQYLLHQGVPPENIILHGWSLGGGVATAVAAKYPNMKLVNDRSFGTLKKGVKSVVPFFGTLASHFTSILGWNLNSAKNWKKIEENNKAIIIHKKDGVIAYKASLYNTLKKSAMEKKDRLAKKVRKKLKAKKQPIDTHYTQTYKPTLTLRSRGLYDKDPHSIKLTKLDIYESYLNIVRYLLKINPQEQHPQKLVK</sequence>
<dbReference type="Pfam" id="PF05677">
    <property type="entry name" value="DUF818"/>
    <property type="match status" value="1"/>
</dbReference>
<dbReference type="EMBL" id="JSAM01000123">
    <property type="protein sequence ID" value="KIA76311.1"/>
    <property type="molecule type" value="Genomic_DNA"/>
</dbReference>
<organism evidence="1 2">
    <name type="scientific">Parachlamydia acanthamoebae</name>
    <dbReference type="NCBI Taxonomy" id="83552"/>
    <lineage>
        <taxon>Bacteria</taxon>
        <taxon>Pseudomonadati</taxon>
        <taxon>Chlamydiota</taxon>
        <taxon>Chlamydiia</taxon>
        <taxon>Parachlamydiales</taxon>
        <taxon>Parachlamydiaceae</taxon>
        <taxon>Parachlamydia</taxon>
    </lineage>
</organism>
<dbReference type="PANTHER" id="PTHR12277:SF81">
    <property type="entry name" value="PROTEIN ABHD13"/>
    <property type="match status" value="1"/>
</dbReference>
<dbReference type="InterPro" id="IPR008536">
    <property type="entry name" value="DUF818"/>
</dbReference>